<organism evidence="4 5">
    <name type="scientific">Brachionus calyciflorus</name>
    <dbReference type="NCBI Taxonomy" id="104777"/>
    <lineage>
        <taxon>Eukaryota</taxon>
        <taxon>Metazoa</taxon>
        <taxon>Spiralia</taxon>
        <taxon>Gnathifera</taxon>
        <taxon>Rotifera</taxon>
        <taxon>Eurotatoria</taxon>
        <taxon>Monogononta</taxon>
        <taxon>Pseudotrocha</taxon>
        <taxon>Ploima</taxon>
        <taxon>Brachionidae</taxon>
        <taxon>Brachionus</taxon>
    </lineage>
</organism>
<evidence type="ECO:0000256" key="2">
    <source>
        <dbReference type="SAM" id="Coils"/>
    </source>
</evidence>
<dbReference type="AlphaFoldDB" id="A0A813M4C5"/>
<evidence type="ECO:0000259" key="3">
    <source>
        <dbReference type="Pfam" id="PF15739"/>
    </source>
</evidence>
<proteinExistence type="predicted"/>
<evidence type="ECO:0000256" key="1">
    <source>
        <dbReference type="ARBA" id="ARBA00023054"/>
    </source>
</evidence>
<protein>
    <recommendedName>
        <fullName evidence="3">Translin-associated factor X-interacting protein 1 N-terminal domain-containing protein</fullName>
    </recommendedName>
</protein>
<dbReference type="PANTHER" id="PTHR34916:SF1">
    <property type="entry name" value="GI:13385330"/>
    <property type="match status" value="1"/>
</dbReference>
<dbReference type="OrthoDB" id="10024479at2759"/>
<evidence type="ECO:0000313" key="4">
    <source>
        <dbReference type="EMBL" id="CAF0710931.1"/>
    </source>
</evidence>
<feature type="coiled-coil region" evidence="2">
    <location>
        <begin position="228"/>
        <end position="262"/>
    </location>
</feature>
<dbReference type="Proteomes" id="UP000663879">
    <property type="component" value="Unassembled WGS sequence"/>
</dbReference>
<keyword evidence="1 2" id="KW-0175">Coiled coil</keyword>
<reference evidence="4" key="1">
    <citation type="submission" date="2021-02" db="EMBL/GenBank/DDBJ databases">
        <authorList>
            <person name="Nowell W R."/>
        </authorList>
    </citation>
    <scope>NUCLEOTIDE SEQUENCE</scope>
    <source>
        <strain evidence="4">Ploen Becks lab</strain>
    </source>
</reference>
<keyword evidence="5" id="KW-1185">Reference proteome</keyword>
<sequence length="434" mass="51134">MSVDIKRYTSGHLNENHLHKPPEIKIRQPWDTSLSKLTPRKSSKSKINILEADSKIGIKILDTKKSINDLKLPKISTGLQLPLSDKELALNILNNFRFKGATKDEKYKNLNKYEEEILKSDDLKINNFLHSNDLAKSLEKKLNHELSSLENNDFSESRKIVMKLNIYTSTFEQLINESEIFGHLLNKIKAEYDDYLFYLMKNPYKIDRSVALNLNELNEYFESIKLKRETNKETIQKLDLEMENIENLLKKYSQMNFNLEARIFSEELFFNEKTLEQAEIRPLDLSKNKEIIKKPTKCEKIEYSKELILKKLDDLNEITSSLKKDYVPIVVVSNLNQTIKDIEIETQKINEQNKFLRSQEQEAENELKEFLLKNDKTEFAKDNVEDLMKIILNFDFLQTNHEDKNTLRNAINTENSSATSFDYYQTKFYDDYFS</sequence>
<dbReference type="PANTHER" id="PTHR34916">
    <property type="entry name" value="GI:13385330"/>
    <property type="match status" value="1"/>
</dbReference>
<gene>
    <name evidence="4" type="ORF">OXX778_LOCUS1035</name>
</gene>
<comment type="caution">
    <text evidence="4">The sequence shown here is derived from an EMBL/GenBank/DDBJ whole genome shotgun (WGS) entry which is preliminary data.</text>
</comment>
<dbReference type="InterPro" id="IPR032755">
    <property type="entry name" value="TSNAXIP1_N"/>
</dbReference>
<feature type="coiled-coil region" evidence="2">
    <location>
        <begin position="332"/>
        <end position="373"/>
    </location>
</feature>
<name>A0A813M4C5_9BILA</name>
<dbReference type="EMBL" id="CAJNOC010000060">
    <property type="protein sequence ID" value="CAF0710931.1"/>
    <property type="molecule type" value="Genomic_DNA"/>
</dbReference>
<accession>A0A813M4C5</accession>
<dbReference type="Pfam" id="PF15739">
    <property type="entry name" value="TSNAXIP1_N"/>
    <property type="match status" value="1"/>
</dbReference>
<feature type="domain" description="Translin-associated factor X-interacting protein 1 N-terminal" evidence="3">
    <location>
        <begin position="139"/>
        <end position="249"/>
    </location>
</feature>
<evidence type="ECO:0000313" key="5">
    <source>
        <dbReference type="Proteomes" id="UP000663879"/>
    </source>
</evidence>